<keyword evidence="2" id="KW-0175">Coiled coil</keyword>
<evidence type="ECO:0000259" key="5">
    <source>
        <dbReference type="Pfam" id="PF25917"/>
    </source>
</evidence>
<dbReference type="OrthoDB" id="7914255at2"/>
<dbReference type="Gene3D" id="1.10.287.470">
    <property type="entry name" value="Helix hairpin bin"/>
    <property type="match status" value="1"/>
</dbReference>
<dbReference type="SUPFAM" id="SSF111369">
    <property type="entry name" value="HlyD-like secretion proteins"/>
    <property type="match status" value="1"/>
</dbReference>
<sequence>MPRHIIPFLLALTLPLAAEAQDTMQARQVEIPEWKAVFGRIETRDSIPARSRLGGTLVELGVAEGTRVEEGDLIATVSDEKLALQLGAVDAQLRSLQAQLENARTELGRGESLLQRGVTTAQNLDSLRTQVNVITGQIDAAEANREVLLQQESEGAVLAPLSGTVLNVPVTAGTVVMPGETIATIGGGGFFLRLAVPERHAGFLEEGAGIRIGGGAETQTGTLAKVYPQIENGRVIADVEVEGLSQDFVDARVPVRLPVGVTEAVIVPPEAVSSRMGLDFVTVEGPDGAPVQRTIVLGEAVEIDGAPAIEVLSGLKGGETLVAHHE</sequence>
<dbReference type="Pfam" id="PF25876">
    <property type="entry name" value="HH_MFP_RND"/>
    <property type="match status" value="1"/>
</dbReference>
<evidence type="ECO:0000256" key="3">
    <source>
        <dbReference type="SAM" id="SignalP"/>
    </source>
</evidence>
<name>A0A239C205_9RHOB</name>
<dbReference type="AlphaFoldDB" id="A0A239C205"/>
<organism evidence="6 7">
    <name type="scientific">Tropicimonas sediminicola</name>
    <dbReference type="NCBI Taxonomy" id="1031541"/>
    <lineage>
        <taxon>Bacteria</taxon>
        <taxon>Pseudomonadati</taxon>
        <taxon>Pseudomonadota</taxon>
        <taxon>Alphaproteobacteria</taxon>
        <taxon>Rhodobacterales</taxon>
        <taxon>Roseobacteraceae</taxon>
        <taxon>Tropicimonas</taxon>
    </lineage>
</organism>
<feature type="domain" description="Multidrug resistance protein MdtA-like alpha-helical hairpin" evidence="4">
    <location>
        <begin position="89"/>
        <end position="143"/>
    </location>
</feature>
<dbReference type="Gene3D" id="2.40.50.100">
    <property type="match status" value="1"/>
</dbReference>
<accession>A0A239C205</accession>
<keyword evidence="7" id="KW-1185">Reference proteome</keyword>
<gene>
    <name evidence="6" type="ORF">SAMN05421757_10124</name>
</gene>
<comment type="similarity">
    <text evidence="1">Belongs to the membrane fusion protein (MFP) (TC 8.A.1) family.</text>
</comment>
<dbReference type="RefSeq" id="WP_089230530.1">
    <property type="nucleotide sequence ID" value="NZ_FZOY01000001.1"/>
</dbReference>
<dbReference type="Gene3D" id="2.40.420.20">
    <property type="match status" value="1"/>
</dbReference>
<evidence type="ECO:0000313" key="6">
    <source>
        <dbReference type="EMBL" id="SNS13671.1"/>
    </source>
</evidence>
<dbReference type="GO" id="GO:0015562">
    <property type="term" value="F:efflux transmembrane transporter activity"/>
    <property type="evidence" value="ECO:0007669"/>
    <property type="project" value="TreeGrafter"/>
</dbReference>
<evidence type="ECO:0000313" key="7">
    <source>
        <dbReference type="Proteomes" id="UP000198426"/>
    </source>
</evidence>
<dbReference type="GO" id="GO:1990281">
    <property type="term" value="C:efflux pump complex"/>
    <property type="evidence" value="ECO:0007669"/>
    <property type="project" value="TreeGrafter"/>
</dbReference>
<dbReference type="Pfam" id="PF25917">
    <property type="entry name" value="BSH_RND"/>
    <property type="match status" value="1"/>
</dbReference>
<protein>
    <submittedName>
        <fullName evidence="6">RND family efflux transporter, MFP subunit</fullName>
    </submittedName>
</protein>
<feature type="signal peptide" evidence="3">
    <location>
        <begin position="1"/>
        <end position="20"/>
    </location>
</feature>
<dbReference type="InterPro" id="IPR058624">
    <property type="entry name" value="MdtA-like_HH"/>
</dbReference>
<feature type="chain" id="PRO_5013076855" evidence="3">
    <location>
        <begin position="21"/>
        <end position="326"/>
    </location>
</feature>
<dbReference type="PANTHER" id="PTHR30469:SF15">
    <property type="entry name" value="HLYD FAMILY OF SECRETION PROTEINS"/>
    <property type="match status" value="1"/>
</dbReference>
<evidence type="ECO:0000259" key="4">
    <source>
        <dbReference type="Pfam" id="PF25876"/>
    </source>
</evidence>
<evidence type="ECO:0000256" key="2">
    <source>
        <dbReference type="SAM" id="Coils"/>
    </source>
</evidence>
<dbReference type="EMBL" id="FZOY01000001">
    <property type="protein sequence ID" value="SNS13671.1"/>
    <property type="molecule type" value="Genomic_DNA"/>
</dbReference>
<dbReference type="PANTHER" id="PTHR30469">
    <property type="entry name" value="MULTIDRUG RESISTANCE PROTEIN MDTA"/>
    <property type="match status" value="1"/>
</dbReference>
<reference evidence="6 7" key="1">
    <citation type="submission" date="2017-06" db="EMBL/GenBank/DDBJ databases">
        <authorList>
            <person name="Kim H.J."/>
            <person name="Triplett B.A."/>
        </authorList>
    </citation>
    <scope>NUCLEOTIDE SEQUENCE [LARGE SCALE GENOMIC DNA]</scope>
    <source>
        <strain evidence="6 7">DSM 29339</strain>
    </source>
</reference>
<dbReference type="Proteomes" id="UP000198426">
    <property type="component" value="Unassembled WGS sequence"/>
</dbReference>
<dbReference type="InterPro" id="IPR006143">
    <property type="entry name" value="RND_pump_MFP"/>
</dbReference>
<proteinExistence type="inferred from homology"/>
<dbReference type="InterPro" id="IPR058625">
    <property type="entry name" value="MdtA-like_BSH"/>
</dbReference>
<evidence type="ECO:0000256" key="1">
    <source>
        <dbReference type="ARBA" id="ARBA00009477"/>
    </source>
</evidence>
<keyword evidence="3" id="KW-0732">Signal</keyword>
<dbReference type="NCBIfam" id="TIGR01730">
    <property type="entry name" value="RND_mfp"/>
    <property type="match status" value="1"/>
</dbReference>
<feature type="domain" description="Multidrug resistance protein MdtA-like barrel-sandwich hybrid" evidence="5">
    <location>
        <begin position="50"/>
        <end position="183"/>
    </location>
</feature>
<feature type="coiled-coil region" evidence="2">
    <location>
        <begin position="86"/>
        <end position="144"/>
    </location>
</feature>